<evidence type="ECO:0000313" key="2">
    <source>
        <dbReference type="Proteomes" id="UP001140560"/>
    </source>
</evidence>
<sequence length="177" mass="20234">MLVPVAINLLGSRPYPFEEHRVHEGTREAGKLYWQWDAYTEPELQELFLNMPLLNISDAVLIIPPIVYDRPSAAKDSNANAFLPRAYTRTWLINPALQPDDLVAPYYNGPSTGLKDSIRWPVKGRAGYAIPTLEWYFGGEEEDPVKPHYTNEKFVISLDLKLFEIYLIREEVAAELA</sequence>
<evidence type="ECO:0000313" key="1">
    <source>
        <dbReference type="EMBL" id="KAJ4375940.1"/>
    </source>
</evidence>
<keyword evidence="2" id="KW-1185">Reference proteome</keyword>
<proteinExistence type="predicted"/>
<name>A0A9W9CR60_9PLEO</name>
<protein>
    <submittedName>
        <fullName evidence="1">Uncharacterized protein</fullName>
    </submittedName>
</protein>
<reference evidence="1" key="1">
    <citation type="submission" date="2022-10" db="EMBL/GenBank/DDBJ databases">
        <title>Tapping the CABI collections for fungal endophytes: first genome assemblies for Collariella, Neodidymelliopsis, Ascochyta clinopodiicola, Didymella pomorum, Didymosphaeria variabile, Neocosmospora piperis and Neocucurbitaria cava.</title>
        <authorList>
            <person name="Hill R."/>
        </authorList>
    </citation>
    <scope>NUCLEOTIDE SEQUENCE</scope>
    <source>
        <strain evidence="1">IMI 356814</strain>
    </source>
</reference>
<organism evidence="1 2">
    <name type="scientific">Neocucurbitaria cava</name>
    <dbReference type="NCBI Taxonomy" id="798079"/>
    <lineage>
        <taxon>Eukaryota</taxon>
        <taxon>Fungi</taxon>
        <taxon>Dikarya</taxon>
        <taxon>Ascomycota</taxon>
        <taxon>Pezizomycotina</taxon>
        <taxon>Dothideomycetes</taxon>
        <taxon>Pleosporomycetidae</taxon>
        <taxon>Pleosporales</taxon>
        <taxon>Pleosporineae</taxon>
        <taxon>Cucurbitariaceae</taxon>
        <taxon>Neocucurbitaria</taxon>
    </lineage>
</organism>
<comment type="caution">
    <text evidence="1">The sequence shown here is derived from an EMBL/GenBank/DDBJ whole genome shotgun (WGS) entry which is preliminary data.</text>
</comment>
<dbReference type="Proteomes" id="UP001140560">
    <property type="component" value="Unassembled WGS sequence"/>
</dbReference>
<accession>A0A9W9CR60</accession>
<gene>
    <name evidence="1" type="ORF">N0V83_001219</name>
</gene>
<dbReference type="EMBL" id="JAPEUY010000002">
    <property type="protein sequence ID" value="KAJ4375940.1"/>
    <property type="molecule type" value="Genomic_DNA"/>
</dbReference>
<dbReference type="AlphaFoldDB" id="A0A9W9CR60"/>